<evidence type="ECO:0000256" key="8">
    <source>
        <dbReference type="RuleBase" id="RU003660"/>
    </source>
</evidence>
<organism evidence="9 10">
    <name type="scientific">Candidatus Falkowbacteria bacterium CG10_big_fil_rev_8_21_14_0_10_38_22</name>
    <dbReference type="NCBI Taxonomy" id="1974564"/>
    <lineage>
        <taxon>Bacteria</taxon>
        <taxon>Candidatus Falkowiibacteriota</taxon>
    </lineage>
</organism>
<dbReference type="InterPro" id="IPR000630">
    <property type="entry name" value="Ribosomal_uS8"/>
</dbReference>
<dbReference type="FunFam" id="3.30.1370.30:FF:000002">
    <property type="entry name" value="30S ribosomal protein S8"/>
    <property type="match status" value="1"/>
</dbReference>
<gene>
    <name evidence="7" type="primary">rpsH</name>
    <name evidence="9" type="ORF">COT96_01590</name>
</gene>
<dbReference type="PANTHER" id="PTHR11758">
    <property type="entry name" value="40S RIBOSOMAL PROTEIN S15A"/>
    <property type="match status" value="1"/>
</dbReference>
<dbReference type="GO" id="GO:0006412">
    <property type="term" value="P:translation"/>
    <property type="evidence" value="ECO:0007669"/>
    <property type="project" value="UniProtKB-UniRule"/>
</dbReference>
<keyword evidence="2 7" id="KW-0699">rRNA-binding</keyword>
<evidence type="ECO:0000256" key="3">
    <source>
        <dbReference type="ARBA" id="ARBA00022884"/>
    </source>
</evidence>
<dbReference type="HAMAP" id="MF_01302_B">
    <property type="entry name" value="Ribosomal_uS8_B"/>
    <property type="match status" value="1"/>
</dbReference>
<dbReference type="AlphaFoldDB" id="A0A2M6WR73"/>
<dbReference type="GO" id="GO:0005737">
    <property type="term" value="C:cytoplasm"/>
    <property type="evidence" value="ECO:0007669"/>
    <property type="project" value="UniProtKB-ARBA"/>
</dbReference>
<evidence type="ECO:0000256" key="2">
    <source>
        <dbReference type="ARBA" id="ARBA00022730"/>
    </source>
</evidence>
<evidence type="ECO:0000256" key="1">
    <source>
        <dbReference type="ARBA" id="ARBA00006471"/>
    </source>
</evidence>
<proteinExistence type="inferred from homology"/>
<evidence type="ECO:0000256" key="7">
    <source>
        <dbReference type="HAMAP-Rule" id="MF_01302"/>
    </source>
</evidence>
<name>A0A2M6WR73_9BACT</name>
<dbReference type="PROSITE" id="PS00053">
    <property type="entry name" value="RIBOSOMAL_S8"/>
    <property type="match status" value="1"/>
</dbReference>
<comment type="subunit">
    <text evidence="7">Part of the 30S ribosomal subunit. Contacts proteins S5 and S12.</text>
</comment>
<dbReference type="EMBL" id="PFAO01000036">
    <property type="protein sequence ID" value="PIT95295.1"/>
    <property type="molecule type" value="Genomic_DNA"/>
</dbReference>
<evidence type="ECO:0000256" key="4">
    <source>
        <dbReference type="ARBA" id="ARBA00022980"/>
    </source>
</evidence>
<comment type="caution">
    <text evidence="9">The sequence shown here is derived from an EMBL/GenBank/DDBJ whole genome shotgun (WGS) entry which is preliminary data.</text>
</comment>
<reference evidence="10" key="1">
    <citation type="submission" date="2017-09" db="EMBL/GenBank/DDBJ databases">
        <title>Depth-based differentiation of microbial function through sediment-hosted aquifers and enrichment of novel symbionts in the deep terrestrial subsurface.</title>
        <authorList>
            <person name="Probst A.J."/>
            <person name="Ladd B."/>
            <person name="Jarett J.K."/>
            <person name="Geller-Mcgrath D.E."/>
            <person name="Sieber C.M.K."/>
            <person name="Emerson J.B."/>
            <person name="Anantharaman K."/>
            <person name="Thomas B.C."/>
            <person name="Malmstrom R."/>
            <person name="Stieglmeier M."/>
            <person name="Klingl A."/>
            <person name="Woyke T."/>
            <person name="Ryan C.M."/>
            <person name="Banfield J.F."/>
        </authorList>
    </citation>
    <scope>NUCLEOTIDE SEQUENCE [LARGE SCALE GENOMIC DNA]</scope>
</reference>
<dbReference type="Pfam" id="PF00410">
    <property type="entry name" value="Ribosomal_S8"/>
    <property type="match status" value="1"/>
</dbReference>
<dbReference type="Gene3D" id="3.30.1370.30">
    <property type="match status" value="1"/>
</dbReference>
<sequence>MTDPIADMLTRIRNASAVGKETVVLPMSKIKYGIAQILEREGHIAKVEVVKTKSKKNGSAVFDELKIILKYKKDNRPAITSLKRISKPGRRVYASKEKLPRVLNNLGLAIISTSRGLLTNKEAAKAGIGGEVICEIY</sequence>
<dbReference type="InterPro" id="IPR035987">
    <property type="entry name" value="Ribosomal_uS8_sf"/>
</dbReference>
<dbReference type="GO" id="GO:0003735">
    <property type="term" value="F:structural constituent of ribosome"/>
    <property type="evidence" value="ECO:0007669"/>
    <property type="project" value="InterPro"/>
</dbReference>
<keyword evidence="5 7" id="KW-0687">Ribonucleoprotein</keyword>
<evidence type="ECO:0000313" key="9">
    <source>
        <dbReference type="EMBL" id="PIT95295.1"/>
    </source>
</evidence>
<evidence type="ECO:0000256" key="6">
    <source>
        <dbReference type="ARBA" id="ARBA00035258"/>
    </source>
</evidence>
<dbReference type="GO" id="GO:0019843">
    <property type="term" value="F:rRNA binding"/>
    <property type="evidence" value="ECO:0007669"/>
    <property type="project" value="UniProtKB-UniRule"/>
</dbReference>
<dbReference type="InterPro" id="IPR047863">
    <property type="entry name" value="Ribosomal_uS8_CS"/>
</dbReference>
<dbReference type="FunFam" id="3.30.1490.10:FF:000001">
    <property type="entry name" value="30S ribosomal protein S8"/>
    <property type="match status" value="1"/>
</dbReference>
<dbReference type="NCBIfam" id="NF001109">
    <property type="entry name" value="PRK00136.1"/>
    <property type="match status" value="1"/>
</dbReference>
<dbReference type="SUPFAM" id="SSF56047">
    <property type="entry name" value="Ribosomal protein S8"/>
    <property type="match status" value="1"/>
</dbReference>
<evidence type="ECO:0000256" key="5">
    <source>
        <dbReference type="ARBA" id="ARBA00023274"/>
    </source>
</evidence>
<protein>
    <recommendedName>
        <fullName evidence="6 7">Small ribosomal subunit protein uS8</fullName>
    </recommendedName>
</protein>
<dbReference type="Gene3D" id="3.30.1490.10">
    <property type="match status" value="1"/>
</dbReference>
<accession>A0A2M6WR73</accession>
<keyword evidence="4 7" id="KW-0689">Ribosomal protein</keyword>
<comment type="similarity">
    <text evidence="1 7 8">Belongs to the universal ribosomal protein uS8 family.</text>
</comment>
<dbReference type="GO" id="GO:0005840">
    <property type="term" value="C:ribosome"/>
    <property type="evidence" value="ECO:0007669"/>
    <property type="project" value="UniProtKB-KW"/>
</dbReference>
<keyword evidence="3 7" id="KW-0694">RNA-binding</keyword>
<dbReference type="GO" id="GO:1990904">
    <property type="term" value="C:ribonucleoprotein complex"/>
    <property type="evidence" value="ECO:0007669"/>
    <property type="project" value="UniProtKB-KW"/>
</dbReference>
<comment type="function">
    <text evidence="7">One of the primary rRNA binding proteins, it binds directly to 16S rRNA central domain where it helps coordinate assembly of the platform of the 30S subunit.</text>
</comment>
<dbReference type="Proteomes" id="UP000228964">
    <property type="component" value="Unassembled WGS sequence"/>
</dbReference>
<evidence type="ECO:0000313" key="10">
    <source>
        <dbReference type="Proteomes" id="UP000228964"/>
    </source>
</evidence>